<dbReference type="PANTHER" id="PTHR13112">
    <property type="entry name" value="UPF3 REGULATOR OF NONSENSE TRANSCRIPTS-LIKE PROTEIN"/>
    <property type="match status" value="1"/>
</dbReference>
<dbReference type="GO" id="GO:0003729">
    <property type="term" value="F:mRNA binding"/>
    <property type="evidence" value="ECO:0007669"/>
    <property type="project" value="TreeGrafter"/>
</dbReference>
<comment type="caution">
    <text evidence="2">The sequence shown here is derived from an EMBL/GenBank/DDBJ whole genome shotgun (WGS) entry which is preliminary data.</text>
</comment>
<feature type="compositionally biased region" description="Polar residues" evidence="1">
    <location>
        <begin position="85"/>
        <end position="97"/>
    </location>
</feature>
<feature type="non-terminal residue" evidence="2">
    <location>
        <position position="314"/>
    </location>
</feature>
<accession>A0AA38LNN4</accession>
<feature type="compositionally biased region" description="Basic and acidic residues" evidence="1">
    <location>
        <begin position="248"/>
        <end position="260"/>
    </location>
</feature>
<dbReference type="GO" id="GO:0005737">
    <property type="term" value="C:cytoplasm"/>
    <property type="evidence" value="ECO:0007669"/>
    <property type="project" value="TreeGrafter"/>
</dbReference>
<dbReference type="GO" id="GO:0045727">
    <property type="term" value="P:positive regulation of translation"/>
    <property type="evidence" value="ECO:0007669"/>
    <property type="project" value="TreeGrafter"/>
</dbReference>
<feature type="compositionally biased region" description="Basic and acidic residues" evidence="1">
    <location>
        <begin position="123"/>
        <end position="136"/>
    </location>
</feature>
<dbReference type="EMBL" id="JAHRHJ020000001">
    <property type="protein sequence ID" value="KAH9330454.1"/>
    <property type="molecule type" value="Genomic_DNA"/>
</dbReference>
<name>A0AA38LNN4_TAXCH</name>
<dbReference type="AlphaFoldDB" id="A0AA38LNN4"/>
<dbReference type="OMA" id="NNIAGEN"/>
<sequence length="314" mass="34188">VRISEASSPNGTGVGVPLQRRMSTIKSFSVQQTGGALNQQAVTSPLKGSPGTSSFKQNQRRDTSGRIMRGILTNKDLQESPLIPSASQSEQQNQGSYTHRDTRNNLDEKVTANDYAIANIAVRQDRRTRNKDRPDRPVWTPRRRSDGTMCGDESQSCVNSACVQASSDVVVPREYHVNLEGLSQSQHGVTLGFSDHAKDDTLLVDMSGGNWSEASGQSRYVEAAGAQFSQLNTDLISSLEQYTIHEEKSEMTSKIGDEKGQGSGRNNIAGENGHYRQVMRRLPASGMKELDGSSNVSDTKSPKRAGILGYGSHE</sequence>
<dbReference type="PANTHER" id="PTHR13112:SF0">
    <property type="entry name" value="FI21285P1"/>
    <property type="match status" value="1"/>
</dbReference>
<dbReference type="InterPro" id="IPR039722">
    <property type="entry name" value="Upf3"/>
</dbReference>
<keyword evidence="3" id="KW-1185">Reference proteome</keyword>
<evidence type="ECO:0000313" key="2">
    <source>
        <dbReference type="EMBL" id="KAH9330454.1"/>
    </source>
</evidence>
<gene>
    <name evidence="2" type="ORF">KI387_002562</name>
</gene>
<feature type="compositionally biased region" description="Basic and acidic residues" evidence="1">
    <location>
        <begin position="98"/>
        <end position="111"/>
    </location>
</feature>
<feature type="non-terminal residue" evidence="2">
    <location>
        <position position="1"/>
    </location>
</feature>
<dbReference type="GO" id="GO:0005730">
    <property type="term" value="C:nucleolus"/>
    <property type="evidence" value="ECO:0007669"/>
    <property type="project" value="TreeGrafter"/>
</dbReference>
<evidence type="ECO:0000313" key="3">
    <source>
        <dbReference type="Proteomes" id="UP000824469"/>
    </source>
</evidence>
<feature type="region of interest" description="Disordered" evidence="1">
    <location>
        <begin position="41"/>
        <end position="151"/>
    </location>
</feature>
<proteinExistence type="predicted"/>
<organism evidence="2 3">
    <name type="scientific">Taxus chinensis</name>
    <name type="common">Chinese yew</name>
    <name type="synonym">Taxus wallichiana var. chinensis</name>
    <dbReference type="NCBI Taxonomy" id="29808"/>
    <lineage>
        <taxon>Eukaryota</taxon>
        <taxon>Viridiplantae</taxon>
        <taxon>Streptophyta</taxon>
        <taxon>Embryophyta</taxon>
        <taxon>Tracheophyta</taxon>
        <taxon>Spermatophyta</taxon>
        <taxon>Pinopsida</taxon>
        <taxon>Pinidae</taxon>
        <taxon>Conifers II</taxon>
        <taxon>Cupressales</taxon>
        <taxon>Taxaceae</taxon>
        <taxon>Taxus</taxon>
    </lineage>
</organism>
<dbReference type="Proteomes" id="UP000824469">
    <property type="component" value="Unassembled WGS sequence"/>
</dbReference>
<evidence type="ECO:0000256" key="1">
    <source>
        <dbReference type="SAM" id="MobiDB-lite"/>
    </source>
</evidence>
<reference evidence="2 3" key="1">
    <citation type="journal article" date="2021" name="Nat. Plants">
        <title>The Taxus genome provides insights into paclitaxel biosynthesis.</title>
        <authorList>
            <person name="Xiong X."/>
            <person name="Gou J."/>
            <person name="Liao Q."/>
            <person name="Li Y."/>
            <person name="Zhou Q."/>
            <person name="Bi G."/>
            <person name="Li C."/>
            <person name="Du R."/>
            <person name="Wang X."/>
            <person name="Sun T."/>
            <person name="Guo L."/>
            <person name="Liang H."/>
            <person name="Lu P."/>
            <person name="Wu Y."/>
            <person name="Zhang Z."/>
            <person name="Ro D.K."/>
            <person name="Shang Y."/>
            <person name="Huang S."/>
            <person name="Yan J."/>
        </authorList>
    </citation>
    <scope>NUCLEOTIDE SEQUENCE [LARGE SCALE GENOMIC DNA]</scope>
    <source>
        <strain evidence="2">Ta-2019</strain>
    </source>
</reference>
<protein>
    <submittedName>
        <fullName evidence="2">Uncharacterized protein</fullName>
    </submittedName>
</protein>
<dbReference type="GO" id="GO:0000184">
    <property type="term" value="P:nuclear-transcribed mRNA catabolic process, nonsense-mediated decay"/>
    <property type="evidence" value="ECO:0007669"/>
    <property type="project" value="InterPro"/>
</dbReference>
<feature type="region of interest" description="Disordered" evidence="1">
    <location>
        <begin position="248"/>
        <end position="314"/>
    </location>
</feature>